<reference evidence="1" key="1">
    <citation type="submission" date="2022-07" db="EMBL/GenBank/DDBJ databases">
        <title>Phylogenomic reconstructions and comparative analyses of Kickxellomycotina fungi.</title>
        <authorList>
            <person name="Reynolds N.K."/>
            <person name="Stajich J.E."/>
            <person name="Barry K."/>
            <person name="Grigoriev I.V."/>
            <person name="Crous P."/>
            <person name="Smith M.E."/>
        </authorList>
    </citation>
    <scope>NUCLEOTIDE SEQUENCE</scope>
    <source>
        <strain evidence="1">CBS 102833</strain>
    </source>
</reference>
<keyword evidence="2" id="KW-1185">Reference proteome</keyword>
<protein>
    <submittedName>
        <fullName evidence="1">Uncharacterized protein</fullName>
    </submittedName>
</protein>
<proteinExistence type="predicted"/>
<gene>
    <name evidence="1" type="ORF">H4S07_004450</name>
</gene>
<sequence>MAHPGDERALPADTMGDGDFAAADGSTGYPDDDVDVISLMQERDAYRLETEKLRKIIERQRFIIKSLQDQISRKQSGSSANTPTFRNSELSPENMERLPLAVGLASAAADTASPASAASATSSIDGRLSTTSAATNTHTA</sequence>
<dbReference type="Proteomes" id="UP001140096">
    <property type="component" value="Unassembled WGS sequence"/>
</dbReference>
<comment type="caution">
    <text evidence="1">The sequence shown here is derived from an EMBL/GenBank/DDBJ whole genome shotgun (WGS) entry which is preliminary data.</text>
</comment>
<dbReference type="EMBL" id="JANBUP010001804">
    <property type="protein sequence ID" value="KAJ2803462.1"/>
    <property type="molecule type" value="Genomic_DNA"/>
</dbReference>
<feature type="non-terminal residue" evidence="1">
    <location>
        <position position="140"/>
    </location>
</feature>
<accession>A0ACC1L8C7</accession>
<organism evidence="1 2">
    <name type="scientific">Coemansia furcata</name>
    <dbReference type="NCBI Taxonomy" id="417177"/>
    <lineage>
        <taxon>Eukaryota</taxon>
        <taxon>Fungi</taxon>
        <taxon>Fungi incertae sedis</taxon>
        <taxon>Zoopagomycota</taxon>
        <taxon>Kickxellomycotina</taxon>
        <taxon>Kickxellomycetes</taxon>
        <taxon>Kickxellales</taxon>
        <taxon>Kickxellaceae</taxon>
        <taxon>Coemansia</taxon>
    </lineage>
</organism>
<evidence type="ECO:0000313" key="1">
    <source>
        <dbReference type="EMBL" id="KAJ2803462.1"/>
    </source>
</evidence>
<name>A0ACC1L8C7_9FUNG</name>
<evidence type="ECO:0000313" key="2">
    <source>
        <dbReference type="Proteomes" id="UP001140096"/>
    </source>
</evidence>